<dbReference type="Gene3D" id="3.60.10.10">
    <property type="entry name" value="Endonuclease/exonuclease/phosphatase"/>
    <property type="match status" value="1"/>
</dbReference>
<dbReference type="EMBL" id="JALJOV010000156">
    <property type="protein sequence ID" value="KAK9866511.1"/>
    <property type="molecule type" value="Genomic_DNA"/>
</dbReference>
<sequence>MQPSRSQAVVLSTPSESNLTISLSVGQRERHLDRPKTEPLSKVLGRLQKAVADADKGGKSKRKKQEPGPQQPAGQVHAVLLNHDREEVDASLLNDLAWQDGFSLQIGSASYQIIRNPPTVHKLSNQGVLFTGVPICPVAELLFADEGTSTWEWLRTAYGNASTAAADGEQAERAWQPISSSHMFTPGQSDINHRLKVRCTPAQLRKGPSSHVTTGSYETNTQQQQLEVMYGEPAELEVGLVQAAPEPSSDQYASQEHSQKVLFSFCPFKWLHPDYRRPLVLQELLGYHADVICLQEVDETAFSRYFQPQLHAAGFEGTYANKAGSVREGEAMFWRRDRYTAVAQHQLRLQDFFRAHNSSGGTSSPLLKHIQPMLLACPSLAESLCKISTVAQLVVLAPKNGCSAEEAPICLANTHLFFHPLAVHIRTLSIAAILEAAHSLIHQVSAAQQTAELLKGVKPAFVLCGDLNSDLRHGIPGAIEIMRRGQLFSDHWEWDQRPIFSFNFRGAGEEQAPAAAASPPGSSRRPRSPPGGQKALPFKNRSRSSSTSRSPTRKPDVLQPVHLTSPFGSLRSADDLLLPYTNYVREYQGLLDYIFLEPGRMDVKRLLPIPPREELEGYIPSERFPSDHIAVIAEISWRSQPEGPEPAGVANHDDLQTSQAMAAEGPSSLDHPSSLTASVDASTEQAASGSKSMRSEPSAGAQPLPQQSLPANCAADDRHRQEPAQLQQPSAEGQAEGAVQSEHMGPGRGRLLEADLQLAGAAASMLRDERVLAVPTDTLYGLAACAGSALGLQRIYDMKKRPSGLPLGICVAEVSDVERYGAVSHLPAGLLEALLPGPVTLILPRQANAPISPLLNPGLPSLGIRVPDSDFVREACRRHQAGGHGALALTSANLSGGQSSVEVAQFQEFPGLVKVVRAGIDHAHYLAVLEDYGLQKAE</sequence>
<feature type="compositionally biased region" description="Basic and acidic residues" evidence="2">
    <location>
        <begin position="27"/>
        <end position="39"/>
    </location>
</feature>
<dbReference type="Gene3D" id="3.90.870.10">
    <property type="entry name" value="DHBP synthase"/>
    <property type="match status" value="1"/>
</dbReference>
<dbReference type="GO" id="GO:0000175">
    <property type="term" value="F:3'-5'-RNA exonuclease activity"/>
    <property type="evidence" value="ECO:0007669"/>
    <property type="project" value="TreeGrafter"/>
</dbReference>
<dbReference type="PANTHER" id="PTHR12121">
    <property type="entry name" value="CARBON CATABOLITE REPRESSOR PROTEIN 4"/>
    <property type="match status" value="1"/>
</dbReference>
<dbReference type="PANTHER" id="PTHR12121:SF37">
    <property type="entry name" value="2',5'-PHOSPHODIESTERASE 12"/>
    <property type="match status" value="1"/>
</dbReference>
<gene>
    <name evidence="4" type="ORF">WJX84_004884</name>
</gene>
<evidence type="ECO:0000259" key="3">
    <source>
        <dbReference type="PROSITE" id="PS51163"/>
    </source>
</evidence>
<reference evidence="4 5" key="1">
    <citation type="journal article" date="2024" name="Nat. Commun.">
        <title>Phylogenomics reveals the evolutionary origins of lichenization in chlorophyte algae.</title>
        <authorList>
            <person name="Puginier C."/>
            <person name="Libourel C."/>
            <person name="Otte J."/>
            <person name="Skaloud P."/>
            <person name="Haon M."/>
            <person name="Grisel S."/>
            <person name="Petersen M."/>
            <person name="Berrin J.G."/>
            <person name="Delaux P.M."/>
            <person name="Dal Grande F."/>
            <person name="Keller J."/>
        </authorList>
    </citation>
    <scope>NUCLEOTIDE SEQUENCE [LARGE SCALE GENOMIC DNA]</scope>
    <source>
        <strain evidence="4 5">SAG 2523</strain>
    </source>
</reference>
<dbReference type="SUPFAM" id="SSF56219">
    <property type="entry name" value="DNase I-like"/>
    <property type="match status" value="1"/>
</dbReference>
<keyword evidence="5" id="KW-1185">Reference proteome</keyword>
<dbReference type="Pfam" id="PF01300">
    <property type="entry name" value="Sua5_yciO_yrdC"/>
    <property type="match status" value="1"/>
</dbReference>
<dbReference type="AlphaFoldDB" id="A0AAW1TC30"/>
<proteinExistence type="predicted"/>
<feature type="region of interest" description="Disordered" evidence="2">
    <location>
        <begin position="511"/>
        <end position="560"/>
    </location>
</feature>
<name>A0AAW1TC30_9CHLO</name>
<dbReference type="InterPro" id="IPR005135">
    <property type="entry name" value="Endo/exonuclease/phosphatase"/>
</dbReference>
<dbReference type="GO" id="GO:0003725">
    <property type="term" value="F:double-stranded RNA binding"/>
    <property type="evidence" value="ECO:0007669"/>
    <property type="project" value="InterPro"/>
</dbReference>
<dbReference type="SUPFAM" id="SSF55821">
    <property type="entry name" value="YrdC/RibB"/>
    <property type="match status" value="1"/>
</dbReference>
<evidence type="ECO:0000256" key="1">
    <source>
        <dbReference type="ARBA" id="ARBA00015492"/>
    </source>
</evidence>
<dbReference type="InterPro" id="IPR036691">
    <property type="entry name" value="Endo/exonu/phosph_ase_sf"/>
</dbReference>
<comment type="caution">
    <text evidence="4">The sequence shown here is derived from an EMBL/GenBank/DDBJ whole genome shotgun (WGS) entry which is preliminary data.</text>
</comment>
<organism evidence="4 5">
    <name type="scientific">Apatococcus fuscideae</name>
    <dbReference type="NCBI Taxonomy" id="2026836"/>
    <lineage>
        <taxon>Eukaryota</taxon>
        <taxon>Viridiplantae</taxon>
        <taxon>Chlorophyta</taxon>
        <taxon>core chlorophytes</taxon>
        <taxon>Trebouxiophyceae</taxon>
        <taxon>Chlorellales</taxon>
        <taxon>Chlorellaceae</taxon>
        <taxon>Apatococcus</taxon>
    </lineage>
</organism>
<dbReference type="Pfam" id="PF21171">
    <property type="entry name" value="PDE12-like_N"/>
    <property type="match status" value="1"/>
</dbReference>
<dbReference type="InterPro" id="IPR006070">
    <property type="entry name" value="Sua5-like_dom"/>
</dbReference>
<dbReference type="GO" id="GO:0000288">
    <property type="term" value="P:nuclear-transcribed mRNA catabolic process, deadenylation-dependent decay"/>
    <property type="evidence" value="ECO:0007669"/>
    <property type="project" value="TreeGrafter"/>
</dbReference>
<protein>
    <recommendedName>
        <fullName evidence="1">Threonylcarbamoyl-AMP synthase</fullName>
    </recommendedName>
</protein>
<evidence type="ECO:0000313" key="4">
    <source>
        <dbReference type="EMBL" id="KAK9866511.1"/>
    </source>
</evidence>
<feature type="region of interest" description="Disordered" evidence="2">
    <location>
        <begin position="661"/>
        <end position="747"/>
    </location>
</feature>
<feature type="compositionally biased region" description="Polar residues" evidence="2">
    <location>
        <begin position="670"/>
        <end position="692"/>
    </location>
</feature>
<feature type="region of interest" description="Disordered" evidence="2">
    <location>
        <begin position="21"/>
        <end position="73"/>
    </location>
</feature>
<evidence type="ECO:0000256" key="2">
    <source>
        <dbReference type="SAM" id="MobiDB-lite"/>
    </source>
</evidence>
<dbReference type="Pfam" id="PF03372">
    <property type="entry name" value="Exo_endo_phos"/>
    <property type="match status" value="1"/>
</dbReference>
<dbReference type="PROSITE" id="PS51163">
    <property type="entry name" value="YRDC"/>
    <property type="match status" value="1"/>
</dbReference>
<dbReference type="GO" id="GO:0005739">
    <property type="term" value="C:mitochondrion"/>
    <property type="evidence" value="ECO:0007669"/>
    <property type="project" value="TreeGrafter"/>
</dbReference>
<dbReference type="Proteomes" id="UP001485043">
    <property type="component" value="Unassembled WGS sequence"/>
</dbReference>
<evidence type="ECO:0000313" key="5">
    <source>
        <dbReference type="Proteomes" id="UP001485043"/>
    </source>
</evidence>
<dbReference type="InterPro" id="IPR017945">
    <property type="entry name" value="DHBP_synth_RibB-like_a/b_dom"/>
</dbReference>
<dbReference type="InterPro" id="IPR050410">
    <property type="entry name" value="CCR4/nocturin_mRNA_transcr"/>
</dbReference>
<dbReference type="InterPro" id="IPR048821">
    <property type="entry name" value="PDE12-like_N"/>
</dbReference>
<feature type="domain" description="YrdC-like" evidence="3">
    <location>
        <begin position="756"/>
        <end position="938"/>
    </location>
</feature>
<accession>A0AAW1TC30</accession>
<feature type="compositionally biased region" description="Low complexity" evidence="2">
    <location>
        <begin position="511"/>
        <end position="523"/>
    </location>
</feature>